<dbReference type="Proteomes" id="UP000054324">
    <property type="component" value="Unassembled WGS sequence"/>
</dbReference>
<organism evidence="1 2">
    <name type="scientific">Opisthorchis viverrini</name>
    <name type="common">Southeast Asian liver fluke</name>
    <dbReference type="NCBI Taxonomy" id="6198"/>
    <lineage>
        <taxon>Eukaryota</taxon>
        <taxon>Metazoa</taxon>
        <taxon>Spiralia</taxon>
        <taxon>Lophotrochozoa</taxon>
        <taxon>Platyhelminthes</taxon>
        <taxon>Trematoda</taxon>
        <taxon>Digenea</taxon>
        <taxon>Opisthorchiida</taxon>
        <taxon>Opisthorchiata</taxon>
        <taxon>Opisthorchiidae</taxon>
        <taxon>Opisthorchis</taxon>
    </lineage>
</organism>
<dbReference type="AlphaFoldDB" id="A0A075A1J8"/>
<dbReference type="KEGG" id="ovi:T265_01738"/>
<protein>
    <submittedName>
        <fullName evidence="1">Uncharacterized protein</fullName>
    </submittedName>
</protein>
<dbReference type="GeneID" id="20315926"/>
<evidence type="ECO:0000313" key="2">
    <source>
        <dbReference type="Proteomes" id="UP000054324"/>
    </source>
</evidence>
<keyword evidence="2" id="KW-1185">Reference proteome</keyword>
<dbReference type="CTD" id="20315926"/>
<accession>A0A075A1J8</accession>
<gene>
    <name evidence="1" type="ORF">T265_01738</name>
</gene>
<sequence length="76" mass="8352">MVVTSPDVTISDDVSVIPITRSPRMSDVRGSNSGTAIGYALLMSPNKSETRVRDYPHLWCGFTKIILPEQGDDRSN</sequence>
<evidence type="ECO:0000313" key="1">
    <source>
        <dbReference type="EMBL" id="KER32117.1"/>
    </source>
</evidence>
<name>A0A075A1J8_OPIVI</name>
<dbReference type="EMBL" id="KL596637">
    <property type="protein sequence ID" value="KER32117.1"/>
    <property type="molecule type" value="Genomic_DNA"/>
</dbReference>
<dbReference type="RefSeq" id="XP_009164092.1">
    <property type="nucleotide sequence ID" value="XM_009165828.1"/>
</dbReference>
<proteinExistence type="predicted"/>
<reference evidence="1 2" key="1">
    <citation type="submission" date="2013-11" db="EMBL/GenBank/DDBJ databases">
        <title>Opisthorchis viverrini - life in the bile duct.</title>
        <authorList>
            <person name="Young N.D."/>
            <person name="Nagarajan N."/>
            <person name="Lin S.J."/>
            <person name="Korhonen P.K."/>
            <person name="Jex A.R."/>
            <person name="Hall R.S."/>
            <person name="Safavi-Hemami H."/>
            <person name="Kaewkong W."/>
            <person name="Bertrand D."/>
            <person name="Gao S."/>
            <person name="Seet Q."/>
            <person name="Wongkham S."/>
            <person name="Teh B.T."/>
            <person name="Wongkham C."/>
            <person name="Intapan P.M."/>
            <person name="Maleewong W."/>
            <person name="Yang X."/>
            <person name="Hu M."/>
            <person name="Wang Z."/>
            <person name="Hofmann A."/>
            <person name="Sternberg P.W."/>
            <person name="Tan P."/>
            <person name="Wang J."/>
            <person name="Gasser R.B."/>
        </authorList>
    </citation>
    <scope>NUCLEOTIDE SEQUENCE [LARGE SCALE GENOMIC DNA]</scope>
</reference>